<feature type="region of interest" description="Disordered" evidence="1">
    <location>
        <begin position="84"/>
        <end position="208"/>
    </location>
</feature>
<feature type="compositionally biased region" description="Pro residues" evidence="1">
    <location>
        <begin position="102"/>
        <end position="116"/>
    </location>
</feature>
<dbReference type="Proteomes" id="UP001166286">
    <property type="component" value="Unassembled WGS sequence"/>
</dbReference>
<name>A0AA39R4J4_9LECA</name>
<feature type="compositionally biased region" description="Low complexity" evidence="1">
    <location>
        <begin position="143"/>
        <end position="152"/>
    </location>
</feature>
<feature type="compositionally biased region" description="Polar residues" evidence="1">
    <location>
        <begin position="296"/>
        <end position="308"/>
    </location>
</feature>
<protein>
    <submittedName>
        <fullName evidence="3">Uncharacterized protein</fullName>
    </submittedName>
</protein>
<evidence type="ECO:0000256" key="1">
    <source>
        <dbReference type="SAM" id="MobiDB-lite"/>
    </source>
</evidence>
<reference evidence="3" key="1">
    <citation type="submission" date="2023-03" db="EMBL/GenBank/DDBJ databases">
        <title>Complete genome of Cladonia borealis.</title>
        <authorList>
            <person name="Park H."/>
        </authorList>
    </citation>
    <scope>NUCLEOTIDE SEQUENCE</scope>
    <source>
        <strain evidence="3">ANT050790</strain>
    </source>
</reference>
<dbReference type="PRINTS" id="PR01217">
    <property type="entry name" value="PRICHEXTENSN"/>
</dbReference>
<feature type="compositionally biased region" description="Polar residues" evidence="1">
    <location>
        <begin position="348"/>
        <end position="364"/>
    </location>
</feature>
<evidence type="ECO:0000256" key="2">
    <source>
        <dbReference type="SAM" id="Phobius"/>
    </source>
</evidence>
<proteinExistence type="predicted"/>
<gene>
    <name evidence="3" type="ORF">JMJ35_003359</name>
</gene>
<feature type="compositionally biased region" description="Polar residues" evidence="1">
    <location>
        <begin position="317"/>
        <end position="339"/>
    </location>
</feature>
<keyword evidence="4" id="KW-1185">Reference proteome</keyword>
<keyword evidence="2" id="KW-1133">Transmembrane helix</keyword>
<keyword evidence="2" id="KW-0472">Membrane</keyword>
<comment type="caution">
    <text evidence="3">The sequence shown here is derived from an EMBL/GenBank/DDBJ whole genome shotgun (WGS) entry which is preliminary data.</text>
</comment>
<dbReference type="AlphaFoldDB" id="A0AA39R4J4"/>
<dbReference type="EMBL" id="JAFEKC020000005">
    <property type="protein sequence ID" value="KAK0514742.1"/>
    <property type="molecule type" value="Genomic_DNA"/>
</dbReference>
<sequence length="399" mass="40299">MKATMADIHVLIRPGNPVAAPKYVLMVYLTASGNEAVLECTSGSYCCDSNRPELSGGTACCEASTSRFSLAALPLLPPYNDGGSVPSAASNSMPASASSSSTPPPAPPSSNPPSAPPSSNSSPAPPSSTPVQSSSTPPPPSSTPVQISSTPPSSTPPSNTPTPTSTPLSSSTAHLSTPSSTPQTFSTSISPTKVTSSSSLSTAGSSSPSIEFVTQIVTSDGSQSTIISSAASNGTEHGSTLSAAKRTDIGLGVGIPIGICFLAAIAFFWYRRSKRSRRPTPPPGILHPDFIDTKHQSSASSPFPHTPSTAPPDSHRSSTLVGTQTQPPQSAELQGSPTAGTFGISRGSGITRSAGTGASTSPRQSELPAMREVGGGNTNAAELPGAASPYRPYRPPGWS</sequence>
<feature type="region of interest" description="Disordered" evidence="1">
    <location>
        <begin position="276"/>
        <end position="399"/>
    </location>
</feature>
<accession>A0AA39R4J4</accession>
<feature type="compositionally biased region" description="Low complexity" evidence="1">
    <location>
        <begin position="161"/>
        <end position="208"/>
    </location>
</feature>
<feature type="transmembrane region" description="Helical" evidence="2">
    <location>
        <begin position="249"/>
        <end position="270"/>
    </location>
</feature>
<feature type="compositionally biased region" description="Low complexity" evidence="1">
    <location>
        <begin position="84"/>
        <end position="101"/>
    </location>
</feature>
<organism evidence="3 4">
    <name type="scientific">Cladonia borealis</name>
    <dbReference type="NCBI Taxonomy" id="184061"/>
    <lineage>
        <taxon>Eukaryota</taxon>
        <taxon>Fungi</taxon>
        <taxon>Dikarya</taxon>
        <taxon>Ascomycota</taxon>
        <taxon>Pezizomycotina</taxon>
        <taxon>Lecanoromycetes</taxon>
        <taxon>OSLEUM clade</taxon>
        <taxon>Lecanoromycetidae</taxon>
        <taxon>Lecanorales</taxon>
        <taxon>Lecanorineae</taxon>
        <taxon>Cladoniaceae</taxon>
        <taxon>Cladonia</taxon>
    </lineage>
</organism>
<evidence type="ECO:0000313" key="3">
    <source>
        <dbReference type="EMBL" id="KAK0514742.1"/>
    </source>
</evidence>
<evidence type="ECO:0000313" key="4">
    <source>
        <dbReference type="Proteomes" id="UP001166286"/>
    </source>
</evidence>
<keyword evidence="2" id="KW-0812">Transmembrane</keyword>